<dbReference type="Proteomes" id="UP000014568">
    <property type="component" value="Unassembled WGS sequence"/>
</dbReference>
<proteinExistence type="predicted"/>
<reference evidence="1 2" key="1">
    <citation type="submission" date="2013-06" db="EMBL/GenBank/DDBJ databases">
        <title>The Genome Sequence of Acinetobacter rudis CIP 110305.</title>
        <authorList>
            <consortium name="The Broad Institute Genome Sequencing Platform"/>
            <consortium name="The Broad Institute Genome Sequencing Center for Infectious Disease"/>
            <person name="Cerqueira G."/>
            <person name="Feldgarden M."/>
            <person name="Courvalin P."/>
            <person name="Perichon B."/>
            <person name="Grillot-Courvalin C."/>
            <person name="Clermont D."/>
            <person name="Rocha E."/>
            <person name="Yoon E.-J."/>
            <person name="Nemec A."/>
            <person name="Young S.K."/>
            <person name="Zeng Q."/>
            <person name="Gargeya S."/>
            <person name="Fitzgerald M."/>
            <person name="Abouelleil A."/>
            <person name="Alvarado L."/>
            <person name="Berlin A.M."/>
            <person name="Chapman S.B."/>
            <person name="Dewar J."/>
            <person name="Goldberg J."/>
            <person name="Griggs A."/>
            <person name="Gujja S."/>
            <person name="Hansen M."/>
            <person name="Howarth C."/>
            <person name="Imamovic A."/>
            <person name="Larimer J."/>
            <person name="McCowan C."/>
            <person name="Murphy C."/>
            <person name="Pearson M."/>
            <person name="Priest M."/>
            <person name="Roberts A."/>
            <person name="Saif S."/>
            <person name="Shea T."/>
            <person name="Sykes S."/>
            <person name="Wortman J."/>
            <person name="Nusbaum C."/>
            <person name="Birren B."/>
        </authorList>
    </citation>
    <scope>NUCLEOTIDE SEQUENCE [LARGE SCALE GENOMIC DNA]</scope>
    <source>
        <strain evidence="1 2">CIP 110305</strain>
    </source>
</reference>
<keyword evidence="2" id="KW-1185">Reference proteome</keyword>
<evidence type="ECO:0000313" key="2">
    <source>
        <dbReference type="Proteomes" id="UP000014568"/>
    </source>
</evidence>
<dbReference type="AlphaFoldDB" id="S3P004"/>
<comment type="caution">
    <text evidence="1">The sequence shown here is derived from an EMBL/GenBank/DDBJ whole genome shotgun (WGS) entry which is preliminary data.</text>
</comment>
<accession>S3P004</accession>
<evidence type="ECO:0000313" key="1">
    <source>
        <dbReference type="EMBL" id="EPF72156.1"/>
    </source>
</evidence>
<name>S3P004_9GAMM</name>
<gene>
    <name evidence="1" type="ORF">F945_02208</name>
</gene>
<organism evidence="1 2">
    <name type="scientific">Acinetobacter rudis CIP 110305</name>
    <dbReference type="NCBI Taxonomy" id="421052"/>
    <lineage>
        <taxon>Bacteria</taxon>
        <taxon>Pseudomonadati</taxon>
        <taxon>Pseudomonadota</taxon>
        <taxon>Gammaproteobacteria</taxon>
        <taxon>Moraxellales</taxon>
        <taxon>Moraxellaceae</taxon>
        <taxon>Acinetobacter</taxon>
    </lineage>
</organism>
<dbReference type="EMBL" id="ATGI01000030">
    <property type="protein sequence ID" value="EPF72156.1"/>
    <property type="molecule type" value="Genomic_DNA"/>
</dbReference>
<dbReference type="STRING" id="632955.GCA_000829675_03384"/>
<dbReference type="HOGENOM" id="CLU_1965796_0_0_6"/>
<sequence length="127" mass="14359">MTISMLSKIKGILDMNKLLLGILILITSGLSHANQSGYILSGDKQLCDAASYFAAVAFEGHHHGEDKKTFLDYINESQEIPNIKKTYFKTLLNEAYNKPIYSSEKEMKSTLAKFHDDTYKDCMKRVS</sequence>
<protein>
    <submittedName>
        <fullName evidence="1">Uncharacterized protein</fullName>
    </submittedName>
</protein>